<evidence type="ECO:0000313" key="3">
    <source>
        <dbReference type="EMBL" id="KAK0598862.1"/>
    </source>
</evidence>
<name>A0AA39SYY8_ACESA</name>
<feature type="coiled-coil region" evidence="1">
    <location>
        <begin position="101"/>
        <end position="167"/>
    </location>
</feature>
<keyword evidence="1" id="KW-0175">Coiled coil</keyword>
<reference evidence="3" key="1">
    <citation type="journal article" date="2022" name="Plant J.">
        <title>Strategies of tolerance reflected in two North American maple genomes.</title>
        <authorList>
            <person name="McEvoy S.L."/>
            <person name="Sezen U.U."/>
            <person name="Trouern-Trend A."/>
            <person name="McMahon S.M."/>
            <person name="Schaberg P.G."/>
            <person name="Yang J."/>
            <person name="Wegrzyn J.L."/>
            <person name="Swenson N.G."/>
        </authorList>
    </citation>
    <scope>NUCLEOTIDE SEQUENCE</scope>
    <source>
        <strain evidence="3">NS2018</strain>
    </source>
</reference>
<sequence>MMSNVKLSSEEALKRQMERLEKRKGKRDATTSSTLSVVLIEVIDLPEPLIPAVEKSKKRARREEVSDDVVAKFLMDTCLYSDLSLMLKEALQSQIFLRKDVKNLSKKVASLLSSNSKLKKEVKETKSGAEKALKEASDKLAKAEEENAQLRASLKSIEEKVSQIDKMLAYAIERLGKVADEVVIQTRVRLMQQYLLGETNTWDAAKDIKIWEQWKELRELEDEAEDVEPKEKSDAARQVNKDDIDVDPPKSPIV</sequence>
<dbReference type="AlphaFoldDB" id="A0AA39SYY8"/>
<dbReference type="EMBL" id="JAUESC010000003">
    <property type="protein sequence ID" value="KAK0598862.1"/>
    <property type="molecule type" value="Genomic_DNA"/>
</dbReference>
<evidence type="ECO:0000256" key="1">
    <source>
        <dbReference type="SAM" id="Coils"/>
    </source>
</evidence>
<reference evidence="3" key="2">
    <citation type="submission" date="2023-06" db="EMBL/GenBank/DDBJ databases">
        <authorList>
            <person name="Swenson N.G."/>
            <person name="Wegrzyn J.L."/>
            <person name="Mcevoy S.L."/>
        </authorList>
    </citation>
    <scope>NUCLEOTIDE SEQUENCE</scope>
    <source>
        <strain evidence="3">NS2018</strain>
        <tissue evidence="3">Leaf</tissue>
    </source>
</reference>
<evidence type="ECO:0000313" key="4">
    <source>
        <dbReference type="Proteomes" id="UP001168877"/>
    </source>
</evidence>
<keyword evidence="4" id="KW-1185">Reference proteome</keyword>
<feature type="region of interest" description="Disordered" evidence="2">
    <location>
        <begin position="222"/>
        <end position="254"/>
    </location>
</feature>
<protein>
    <submittedName>
        <fullName evidence="3">Uncharacterized protein</fullName>
    </submittedName>
</protein>
<gene>
    <name evidence="3" type="ORF">LWI29_000154</name>
</gene>
<dbReference type="Proteomes" id="UP001168877">
    <property type="component" value="Unassembled WGS sequence"/>
</dbReference>
<accession>A0AA39SYY8</accession>
<organism evidence="3 4">
    <name type="scientific">Acer saccharum</name>
    <name type="common">Sugar maple</name>
    <dbReference type="NCBI Taxonomy" id="4024"/>
    <lineage>
        <taxon>Eukaryota</taxon>
        <taxon>Viridiplantae</taxon>
        <taxon>Streptophyta</taxon>
        <taxon>Embryophyta</taxon>
        <taxon>Tracheophyta</taxon>
        <taxon>Spermatophyta</taxon>
        <taxon>Magnoliopsida</taxon>
        <taxon>eudicotyledons</taxon>
        <taxon>Gunneridae</taxon>
        <taxon>Pentapetalae</taxon>
        <taxon>rosids</taxon>
        <taxon>malvids</taxon>
        <taxon>Sapindales</taxon>
        <taxon>Sapindaceae</taxon>
        <taxon>Hippocastanoideae</taxon>
        <taxon>Acereae</taxon>
        <taxon>Acer</taxon>
    </lineage>
</organism>
<proteinExistence type="predicted"/>
<feature type="compositionally biased region" description="Basic and acidic residues" evidence="2">
    <location>
        <begin position="227"/>
        <end position="243"/>
    </location>
</feature>
<evidence type="ECO:0000256" key="2">
    <source>
        <dbReference type="SAM" id="MobiDB-lite"/>
    </source>
</evidence>
<comment type="caution">
    <text evidence="3">The sequence shown here is derived from an EMBL/GenBank/DDBJ whole genome shotgun (WGS) entry which is preliminary data.</text>
</comment>